<dbReference type="InterPro" id="IPR029021">
    <property type="entry name" value="Prot-tyrosine_phosphatase-like"/>
</dbReference>
<dbReference type="STRING" id="765440.A0A0C3FF02"/>
<evidence type="ECO:0000313" key="5">
    <source>
        <dbReference type="EMBL" id="KIM78531.1"/>
    </source>
</evidence>
<organism evidence="5 6">
    <name type="scientific">Piloderma croceum (strain F 1598)</name>
    <dbReference type="NCBI Taxonomy" id="765440"/>
    <lineage>
        <taxon>Eukaryota</taxon>
        <taxon>Fungi</taxon>
        <taxon>Dikarya</taxon>
        <taxon>Basidiomycota</taxon>
        <taxon>Agaricomycotina</taxon>
        <taxon>Agaricomycetes</taxon>
        <taxon>Agaricomycetidae</taxon>
        <taxon>Atheliales</taxon>
        <taxon>Atheliaceae</taxon>
        <taxon>Piloderma</taxon>
    </lineage>
</organism>
<dbReference type="PROSITE" id="PS50056">
    <property type="entry name" value="TYR_PHOSPHATASE_2"/>
    <property type="match status" value="1"/>
</dbReference>
<evidence type="ECO:0000313" key="6">
    <source>
        <dbReference type="Proteomes" id="UP000054166"/>
    </source>
</evidence>
<dbReference type="OrthoDB" id="2017893at2759"/>
<dbReference type="AlphaFoldDB" id="A0A0C3FF02"/>
<dbReference type="GO" id="GO:0005654">
    <property type="term" value="C:nucleoplasm"/>
    <property type="evidence" value="ECO:0007669"/>
    <property type="project" value="TreeGrafter"/>
</dbReference>
<dbReference type="InterPro" id="IPR052449">
    <property type="entry name" value="STYX-Interacting_Phosphatase"/>
</dbReference>
<dbReference type="GO" id="GO:0070372">
    <property type="term" value="P:regulation of ERK1 and ERK2 cascade"/>
    <property type="evidence" value="ECO:0007669"/>
    <property type="project" value="TreeGrafter"/>
</dbReference>
<dbReference type="CDD" id="cd14522">
    <property type="entry name" value="DSP_STYX"/>
    <property type="match status" value="1"/>
</dbReference>
<name>A0A0C3FF02_PILCF</name>
<dbReference type="Gene3D" id="3.90.190.10">
    <property type="entry name" value="Protein tyrosine phosphatase superfamily"/>
    <property type="match status" value="1"/>
</dbReference>
<comment type="similarity">
    <text evidence="1">Belongs to the protein-tyrosine phosphatase family. Non-receptor class subfamily.</text>
</comment>
<sequence>MEATRTEEELRSIIQGPGDVEWRYEMRRECQEILPGLLLGPFQASKSLEILQGLHITHIVCIRDAKEAFSVKARFPDHFKYLVLDVEDNEEQNLIRLFPGAKAFIDQAISQGGRVLVHCNGGISLSPAFVVMFAMQHYNLSWEDALHMVQNRRYCISPNGGFLTQIKEYESIYKAKNAVASYPITQRQVSRRKREDDEDEDERDDDRKRALVHGDTSSYDPNAMDDS</sequence>
<dbReference type="Pfam" id="PF00782">
    <property type="entry name" value="DSPc"/>
    <property type="match status" value="1"/>
</dbReference>
<dbReference type="HOGENOM" id="CLU_027074_7_0_1"/>
<dbReference type="EMBL" id="KN833016">
    <property type="protein sequence ID" value="KIM78531.1"/>
    <property type="molecule type" value="Genomic_DNA"/>
</dbReference>
<gene>
    <name evidence="5" type="ORF">PILCRDRAFT_824434</name>
</gene>
<feature type="region of interest" description="Disordered" evidence="2">
    <location>
        <begin position="184"/>
        <end position="227"/>
    </location>
</feature>
<reference evidence="5 6" key="1">
    <citation type="submission" date="2014-04" db="EMBL/GenBank/DDBJ databases">
        <authorList>
            <consortium name="DOE Joint Genome Institute"/>
            <person name="Kuo A."/>
            <person name="Tarkka M."/>
            <person name="Buscot F."/>
            <person name="Kohler A."/>
            <person name="Nagy L.G."/>
            <person name="Floudas D."/>
            <person name="Copeland A."/>
            <person name="Barry K.W."/>
            <person name="Cichocki N."/>
            <person name="Veneault-Fourrey C."/>
            <person name="LaButti K."/>
            <person name="Lindquist E.A."/>
            <person name="Lipzen A."/>
            <person name="Lundell T."/>
            <person name="Morin E."/>
            <person name="Murat C."/>
            <person name="Sun H."/>
            <person name="Tunlid A."/>
            <person name="Henrissat B."/>
            <person name="Grigoriev I.V."/>
            <person name="Hibbett D.S."/>
            <person name="Martin F."/>
            <person name="Nordberg H.P."/>
            <person name="Cantor M.N."/>
            <person name="Hua S.X."/>
        </authorList>
    </citation>
    <scope>NUCLEOTIDE SEQUENCE [LARGE SCALE GENOMIC DNA]</scope>
    <source>
        <strain evidence="5 6">F 1598</strain>
    </source>
</reference>
<dbReference type="PANTHER" id="PTHR46588">
    <property type="entry name" value="SERINE/THREONINE/TYROSINE-INTERACTING PROTEIN"/>
    <property type="match status" value="1"/>
</dbReference>
<dbReference type="SMART" id="SM00195">
    <property type="entry name" value="DSPc"/>
    <property type="match status" value="1"/>
</dbReference>
<reference evidence="6" key="2">
    <citation type="submission" date="2015-01" db="EMBL/GenBank/DDBJ databases">
        <title>Evolutionary Origins and Diversification of the Mycorrhizal Mutualists.</title>
        <authorList>
            <consortium name="DOE Joint Genome Institute"/>
            <consortium name="Mycorrhizal Genomics Consortium"/>
            <person name="Kohler A."/>
            <person name="Kuo A."/>
            <person name="Nagy L.G."/>
            <person name="Floudas D."/>
            <person name="Copeland A."/>
            <person name="Barry K.W."/>
            <person name="Cichocki N."/>
            <person name="Veneault-Fourrey C."/>
            <person name="LaButti K."/>
            <person name="Lindquist E.A."/>
            <person name="Lipzen A."/>
            <person name="Lundell T."/>
            <person name="Morin E."/>
            <person name="Murat C."/>
            <person name="Riley R."/>
            <person name="Ohm R."/>
            <person name="Sun H."/>
            <person name="Tunlid A."/>
            <person name="Henrissat B."/>
            <person name="Grigoriev I.V."/>
            <person name="Hibbett D.S."/>
            <person name="Martin F."/>
        </authorList>
    </citation>
    <scope>NUCLEOTIDE SEQUENCE [LARGE SCALE GENOMIC DNA]</scope>
    <source>
        <strain evidence="6">F 1598</strain>
    </source>
</reference>
<feature type="domain" description="Tyrosine specific protein phosphatases" evidence="4">
    <location>
        <begin position="95"/>
        <end position="153"/>
    </location>
</feature>
<dbReference type="SUPFAM" id="SSF52799">
    <property type="entry name" value="(Phosphotyrosine protein) phosphatases II"/>
    <property type="match status" value="1"/>
</dbReference>
<dbReference type="InterPro" id="IPR020422">
    <property type="entry name" value="TYR_PHOSPHATASE_DUAL_dom"/>
</dbReference>
<dbReference type="GO" id="GO:0140096">
    <property type="term" value="F:catalytic activity, acting on a protein"/>
    <property type="evidence" value="ECO:0007669"/>
    <property type="project" value="UniProtKB-ARBA"/>
</dbReference>
<proteinExistence type="inferred from homology"/>
<feature type="domain" description="Tyrosine-protein phosphatase" evidence="3">
    <location>
        <begin position="29"/>
        <end position="175"/>
    </location>
</feature>
<dbReference type="PANTHER" id="PTHR46588:SF1">
    <property type="entry name" value="SERINE_THREONINE_TYROSINE-INTERACTING PROTEIN"/>
    <property type="match status" value="1"/>
</dbReference>
<evidence type="ECO:0000256" key="1">
    <source>
        <dbReference type="ARBA" id="ARBA00009649"/>
    </source>
</evidence>
<protein>
    <submittedName>
        <fullName evidence="5">Uncharacterized protein</fullName>
    </submittedName>
</protein>
<dbReference type="Proteomes" id="UP000054166">
    <property type="component" value="Unassembled WGS sequence"/>
</dbReference>
<accession>A0A0C3FF02</accession>
<dbReference type="GO" id="GO:0005737">
    <property type="term" value="C:cytoplasm"/>
    <property type="evidence" value="ECO:0007669"/>
    <property type="project" value="TreeGrafter"/>
</dbReference>
<dbReference type="InterPro" id="IPR000340">
    <property type="entry name" value="Dual-sp_phosphatase_cat-dom"/>
</dbReference>
<dbReference type="PROSITE" id="PS50054">
    <property type="entry name" value="TYR_PHOSPHATASE_DUAL"/>
    <property type="match status" value="1"/>
</dbReference>
<dbReference type="InterPro" id="IPR000387">
    <property type="entry name" value="Tyr_Pase_dom"/>
</dbReference>
<dbReference type="FunFam" id="3.90.190.10:FF:000036">
    <property type="entry name" value="Serine/threonine/tyrosine-interacting protein a"/>
    <property type="match status" value="1"/>
</dbReference>
<evidence type="ECO:0000259" key="4">
    <source>
        <dbReference type="PROSITE" id="PS50056"/>
    </source>
</evidence>
<evidence type="ECO:0000256" key="2">
    <source>
        <dbReference type="SAM" id="MobiDB-lite"/>
    </source>
</evidence>
<dbReference type="GO" id="GO:0062026">
    <property type="term" value="P:negative regulation of SCF-dependent proteasomal ubiquitin-dependent catabolic process"/>
    <property type="evidence" value="ECO:0007669"/>
    <property type="project" value="TreeGrafter"/>
</dbReference>
<dbReference type="InParanoid" id="A0A0C3FF02"/>
<evidence type="ECO:0000259" key="3">
    <source>
        <dbReference type="PROSITE" id="PS50054"/>
    </source>
</evidence>
<keyword evidence="6" id="KW-1185">Reference proteome</keyword>
<dbReference type="GO" id="GO:1990444">
    <property type="term" value="F:F-box domain binding"/>
    <property type="evidence" value="ECO:0007669"/>
    <property type="project" value="TreeGrafter"/>
</dbReference>